<evidence type="ECO:0000256" key="7">
    <source>
        <dbReference type="ARBA" id="ARBA00022475"/>
    </source>
</evidence>
<proteinExistence type="inferred from homology"/>
<dbReference type="GO" id="GO:0015297">
    <property type="term" value="F:antiporter activity"/>
    <property type="evidence" value="ECO:0007669"/>
    <property type="project" value="UniProtKB-KW"/>
</dbReference>
<feature type="transmembrane region" description="Helical" evidence="13">
    <location>
        <begin position="94"/>
        <end position="114"/>
    </location>
</feature>
<feature type="transmembrane region" description="Helical" evidence="13">
    <location>
        <begin position="134"/>
        <end position="156"/>
    </location>
</feature>
<evidence type="ECO:0000256" key="4">
    <source>
        <dbReference type="ARBA" id="ARBA00020268"/>
    </source>
</evidence>
<keyword evidence="7" id="KW-1003">Cell membrane</keyword>
<evidence type="ECO:0000256" key="9">
    <source>
        <dbReference type="ARBA" id="ARBA00022989"/>
    </source>
</evidence>
<dbReference type="Pfam" id="PF01554">
    <property type="entry name" value="MatE"/>
    <property type="match status" value="2"/>
</dbReference>
<feature type="transmembrane region" description="Helical" evidence="13">
    <location>
        <begin position="315"/>
        <end position="341"/>
    </location>
</feature>
<feature type="transmembrane region" description="Helical" evidence="13">
    <location>
        <begin position="55"/>
        <end position="74"/>
    </location>
</feature>
<evidence type="ECO:0000313" key="14">
    <source>
        <dbReference type="EMBL" id="EHI58910.1"/>
    </source>
</evidence>
<comment type="caution">
    <text evidence="14">The sequence shown here is derived from an EMBL/GenBank/DDBJ whole genome shotgun (WGS) entry which is preliminary data.</text>
</comment>
<dbReference type="AlphaFoldDB" id="G5II04"/>
<evidence type="ECO:0000256" key="11">
    <source>
        <dbReference type="ARBA" id="ARBA00023136"/>
    </source>
</evidence>
<name>G5II04_9FIRM</name>
<keyword evidence="10" id="KW-0406">Ion transport</keyword>
<comment type="subcellular location">
    <subcellularLocation>
        <location evidence="2">Cell membrane</location>
        <topology evidence="2">Multi-pass membrane protein</topology>
    </subcellularLocation>
</comment>
<feature type="transmembrane region" description="Helical" evidence="13">
    <location>
        <begin position="21"/>
        <end position="43"/>
    </location>
</feature>
<feature type="transmembrane region" description="Helical" evidence="13">
    <location>
        <begin position="168"/>
        <end position="188"/>
    </location>
</feature>
<dbReference type="RefSeq" id="WP_006781111.1">
    <property type="nucleotide sequence ID" value="NZ_CP040506.1"/>
</dbReference>
<feature type="transmembrane region" description="Helical" evidence="13">
    <location>
        <begin position="257"/>
        <end position="277"/>
    </location>
</feature>
<dbReference type="GO" id="GO:0005886">
    <property type="term" value="C:plasma membrane"/>
    <property type="evidence" value="ECO:0007669"/>
    <property type="project" value="UniProtKB-SubCell"/>
</dbReference>
<evidence type="ECO:0000256" key="3">
    <source>
        <dbReference type="ARBA" id="ARBA00010199"/>
    </source>
</evidence>
<dbReference type="NCBIfam" id="TIGR00797">
    <property type="entry name" value="matE"/>
    <property type="match status" value="1"/>
</dbReference>
<dbReference type="GO" id="GO:0042910">
    <property type="term" value="F:xenobiotic transmembrane transporter activity"/>
    <property type="evidence" value="ECO:0007669"/>
    <property type="project" value="InterPro"/>
</dbReference>
<feature type="transmembrane region" description="Helical" evidence="13">
    <location>
        <begin position="387"/>
        <end position="407"/>
    </location>
</feature>
<dbReference type="PIRSF" id="PIRSF006603">
    <property type="entry name" value="DinF"/>
    <property type="match status" value="1"/>
</dbReference>
<dbReference type="EMBL" id="ADLN01000082">
    <property type="protein sequence ID" value="EHI58910.1"/>
    <property type="molecule type" value="Genomic_DNA"/>
</dbReference>
<evidence type="ECO:0000256" key="5">
    <source>
        <dbReference type="ARBA" id="ARBA00022448"/>
    </source>
</evidence>
<feature type="transmembrane region" description="Helical" evidence="13">
    <location>
        <begin position="413"/>
        <end position="438"/>
    </location>
</feature>
<feature type="transmembrane region" description="Helical" evidence="13">
    <location>
        <begin position="194"/>
        <end position="213"/>
    </location>
</feature>
<feature type="transmembrane region" description="Helical" evidence="13">
    <location>
        <begin position="283"/>
        <end position="303"/>
    </location>
</feature>
<keyword evidence="8 13" id="KW-0812">Transmembrane</keyword>
<evidence type="ECO:0000256" key="13">
    <source>
        <dbReference type="SAM" id="Phobius"/>
    </source>
</evidence>
<keyword evidence="11 13" id="KW-0472">Membrane</keyword>
<keyword evidence="5" id="KW-0813">Transport</keyword>
<feature type="transmembrane region" description="Helical" evidence="13">
    <location>
        <begin position="353"/>
        <end position="375"/>
    </location>
</feature>
<sequence>MSGDRIPLFSRAAIRRLILPLIVEQFLAVTVGMADTVMVASVGEAAVSGISIVDTLNILLINVFSALATGGAVVASQYLGRKDEKTACLASNQLILVGLLLSSVIAALALVFNRQILTGIYGNIEVQVMDYARTYFYLTALSFPFLAVYNGCAAICRSMGNSQISMKVSALMNAINIVGNAVLIFGFHMKVEGAAISTLTSRVVASVIMVMIVRNPRLQLHIDARLRLGYNRRLIGEILHIGVPVAVENGLFQGGKLLVAGLVSSFGTVSIAANAVAGTIASFQVIPGSAISLAMVTVVGQAVGARRYEEARKYALKLCGTAMLAHLAICLPMTLCLPQIIGFYGMSAETTRLAYLVSLIHGISCVVIWAPSFALPNALRAADDVKFVMLVTLCSMGFCRIVMSYVLGRYFGMGLVGVWTAMILDWVVRACIFGWRFFSGGWLKKQKRLEQIL</sequence>
<keyword evidence="15" id="KW-1185">Reference proteome</keyword>
<evidence type="ECO:0000256" key="8">
    <source>
        <dbReference type="ARBA" id="ARBA00022692"/>
    </source>
</evidence>
<keyword evidence="9 13" id="KW-1133">Transmembrane helix</keyword>
<accession>G5II04</accession>
<reference evidence="14 15" key="1">
    <citation type="submission" date="2011-08" db="EMBL/GenBank/DDBJ databases">
        <title>The Genome Sequence of Clostridium hathewayi WAL-18680.</title>
        <authorList>
            <consortium name="The Broad Institute Genome Sequencing Platform"/>
            <person name="Earl A."/>
            <person name="Ward D."/>
            <person name="Feldgarden M."/>
            <person name="Gevers D."/>
            <person name="Finegold S.M."/>
            <person name="Summanen P.H."/>
            <person name="Molitoris D.R."/>
            <person name="Song M."/>
            <person name="Daigneault M."/>
            <person name="Allen-Vercoe E."/>
            <person name="Young S.K."/>
            <person name="Zeng Q."/>
            <person name="Gargeya S."/>
            <person name="Fitzgerald M."/>
            <person name="Haas B."/>
            <person name="Abouelleil A."/>
            <person name="Alvarado L."/>
            <person name="Arachchi H.M."/>
            <person name="Berlin A."/>
            <person name="Brown A."/>
            <person name="Chapman S.B."/>
            <person name="Chen Z."/>
            <person name="Dunbar C."/>
            <person name="Freedman E."/>
            <person name="Gearin G."/>
            <person name="Gellesch M."/>
            <person name="Goldberg J."/>
            <person name="Griggs A."/>
            <person name="Gujja S."/>
            <person name="Heiman D."/>
            <person name="Howarth C."/>
            <person name="Larson L."/>
            <person name="Lui A."/>
            <person name="MacDonald P.J.P."/>
            <person name="Montmayeur A."/>
            <person name="Murphy C."/>
            <person name="Neiman D."/>
            <person name="Pearson M."/>
            <person name="Priest M."/>
            <person name="Roberts A."/>
            <person name="Saif S."/>
            <person name="Shea T."/>
            <person name="Shenoy N."/>
            <person name="Sisk P."/>
            <person name="Stolte C."/>
            <person name="Sykes S."/>
            <person name="Wortman J."/>
            <person name="Nusbaum C."/>
            <person name="Birren B."/>
        </authorList>
    </citation>
    <scope>NUCLEOTIDE SEQUENCE [LARGE SCALE GENOMIC DNA]</scope>
    <source>
        <strain evidence="14 15">WAL-18680</strain>
    </source>
</reference>
<dbReference type="HOGENOM" id="CLU_012893_5_3_9"/>
<evidence type="ECO:0000256" key="10">
    <source>
        <dbReference type="ARBA" id="ARBA00023065"/>
    </source>
</evidence>
<dbReference type="PANTHER" id="PTHR43298:SF2">
    <property type="entry name" value="FMN_FAD EXPORTER YEEO-RELATED"/>
    <property type="match status" value="1"/>
</dbReference>
<dbReference type="InterPro" id="IPR050222">
    <property type="entry name" value="MATE_MdtK"/>
</dbReference>
<dbReference type="PANTHER" id="PTHR43298">
    <property type="entry name" value="MULTIDRUG RESISTANCE PROTEIN NORM-RELATED"/>
    <property type="match status" value="1"/>
</dbReference>
<gene>
    <name evidence="14" type="ORF">HMPREF9473_03132</name>
</gene>
<dbReference type="Proteomes" id="UP000005384">
    <property type="component" value="Unassembled WGS sequence"/>
</dbReference>
<comment type="similarity">
    <text evidence="3">Belongs to the multi antimicrobial extrusion (MATE) (TC 2.A.66.1) family.</text>
</comment>
<protein>
    <recommendedName>
        <fullName evidence="4">Probable multidrug resistance protein NorM</fullName>
    </recommendedName>
    <alternativeName>
        <fullName evidence="12">Multidrug-efflux transporter</fullName>
    </alternativeName>
</protein>
<organism evidence="14 15">
    <name type="scientific">Hungatella hathewayi WAL-18680</name>
    <dbReference type="NCBI Taxonomy" id="742737"/>
    <lineage>
        <taxon>Bacteria</taxon>
        <taxon>Bacillati</taxon>
        <taxon>Bacillota</taxon>
        <taxon>Clostridia</taxon>
        <taxon>Lachnospirales</taxon>
        <taxon>Lachnospiraceae</taxon>
        <taxon>Hungatella</taxon>
    </lineage>
</organism>
<dbReference type="InterPro" id="IPR002528">
    <property type="entry name" value="MATE_fam"/>
</dbReference>
<comment type="function">
    <text evidence="1">Multidrug efflux pump.</text>
</comment>
<dbReference type="InterPro" id="IPR048279">
    <property type="entry name" value="MdtK-like"/>
</dbReference>
<dbReference type="CDD" id="cd13137">
    <property type="entry name" value="MATE_NorM_like"/>
    <property type="match status" value="1"/>
</dbReference>
<dbReference type="GO" id="GO:0006811">
    <property type="term" value="P:monoatomic ion transport"/>
    <property type="evidence" value="ECO:0007669"/>
    <property type="project" value="UniProtKB-KW"/>
</dbReference>
<dbReference type="OrthoDB" id="62420at2"/>
<evidence type="ECO:0000313" key="15">
    <source>
        <dbReference type="Proteomes" id="UP000005384"/>
    </source>
</evidence>
<evidence type="ECO:0000256" key="12">
    <source>
        <dbReference type="ARBA" id="ARBA00031636"/>
    </source>
</evidence>
<dbReference type="PATRIC" id="fig|742737.3.peg.3107"/>
<keyword evidence="6" id="KW-0050">Antiport</keyword>
<evidence type="ECO:0000256" key="6">
    <source>
        <dbReference type="ARBA" id="ARBA00022449"/>
    </source>
</evidence>
<evidence type="ECO:0000256" key="1">
    <source>
        <dbReference type="ARBA" id="ARBA00003408"/>
    </source>
</evidence>
<evidence type="ECO:0000256" key="2">
    <source>
        <dbReference type="ARBA" id="ARBA00004651"/>
    </source>
</evidence>